<reference evidence="1 2" key="1">
    <citation type="submission" date="2016-10" db="EMBL/GenBank/DDBJ databases">
        <authorList>
            <person name="de Groot N.N."/>
        </authorList>
    </citation>
    <scope>NUCLEOTIDE SEQUENCE [LARGE SCALE GENOMIC DNA]</scope>
    <source>
        <strain evidence="1 2">CGMCC 4.5681</strain>
    </source>
</reference>
<gene>
    <name evidence="1" type="ORF">SAMN05421874_11060</name>
</gene>
<feature type="non-terminal residue" evidence="1">
    <location>
        <position position="1"/>
    </location>
</feature>
<dbReference type="Gene3D" id="2.120.10.70">
    <property type="entry name" value="Fucose-specific lectin"/>
    <property type="match status" value="1"/>
</dbReference>
<protein>
    <submittedName>
        <fullName evidence="1">Uncharacterized protein</fullName>
    </submittedName>
</protein>
<name>A0A1G9DYT3_9ACTN</name>
<dbReference type="EMBL" id="FNFB01000010">
    <property type="protein sequence ID" value="SDK69024.1"/>
    <property type="molecule type" value="Genomic_DNA"/>
</dbReference>
<dbReference type="RefSeq" id="WP_218129048.1">
    <property type="nucleotide sequence ID" value="NZ_FNFB01000010.1"/>
</dbReference>
<evidence type="ECO:0000313" key="2">
    <source>
        <dbReference type="Proteomes" id="UP000198683"/>
    </source>
</evidence>
<keyword evidence="2" id="KW-1185">Reference proteome</keyword>
<proteinExistence type="predicted"/>
<dbReference type="STRING" id="683260.SAMN05421874_11060"/>
<organism evidence="1 2">
    <name type="scientific">Nonomuraea maritima</name>
    <dbReference type="NCBI Taxonomy" id="683260"/>
    <lineage>
        <taxon>Bacteria</taxon>
        <taxon>Bacillati</taxon>
        <taxon>Actinomycetota</taxon>
        <taxon>Actinomycetes</taxon>
        <taxon>Streptosporangiales</taxon>
        <taxon>Streptosporangiaceae</taxon>
        <taxon>Nonomuraea</taxon>
    </lineage>
</organism>
<dbReference type="AlphaFoldDB" id="A0A1G9DYT3"/>
<accession>A0A1G9DYT3</accession>
<evidence type="ECO:0000313" key="1">
    <source>
        <dbReference type="EMBL" id="SDK69024.1"/>
    </source>
</evidence>
<dbReference type="Proteomes" id="UP000198683">
    <property type="component" value="Unassembled WGS sequence"/>
</dbReference>
<dbReference type="SUPFAM" id="SSF89372">
    <property type="entry name" value="Fucose-specific lectin"/>
    <property type="match status" value="1"/>
</dbReference>
<sequence length="116" mass="13203">APALAVYRGHLYCVHRGTGDDTSLWWTRWDGSAWSPDQKLPGHQTSQAPALAAYKDRLFCVHRGASDHVLWWTAFDGSAWSDAERLPGHRTDERPALVSYRDRNATRDQLLCFHRG</sequence>